<dbReference type="PATRIC" id="fig|1095743.3.peg.398"/>
<dbReference type="RefSeq" id="WP_005708127.1">
    <property type="nucleotide sequence ID" value="NZ_AJMU01000021.1"/>
</dbReference>
<evidence type="ECO:0000313" key="2">
    <source>
        <dbReference type="Proteomes" id="UP000003345"/>
    </source>
</evidence>
<evidence type="ECO:0000313" key="1">
    <source>
        <dbReference type="EMBL" id="EIG27193.1"/>
    </source>
</evidence>
<accession>I2NMY2</accession>
<dbReference type="AlphaFoldDB" id="I2NMY2"/>
<protein>
    <submittedName>
        <fullName evidence="1">Uncharacterized protein</fullName>
    </submittedName>
</protein>
<dbReference type="EMBL" id="AJMU01000021">
    <property type="protein sequence ID" value="EIG27193.1"/>
    <property type="molecule type" value="Genomic_DNA"/>
</dbReference>
<gene>
    <name evidence="1" type="ORF">HMPREF1054_1224</name>
</gene>
<reference evidence="1 2" key="1">
    <citation type="submission" date="2012-04" db="EMBL/GenBank/DDBJ databases">
        <authorList>
            <person name="Harkins D.M."/>
            <person name="Madupu R."/>
            <person name="Durkin A.S."/>
            <person name="Torralba M."/>
            <person name="Methe B."/>
            <person name="Sutton G.G."/>
            <person name="Nelson K.E."/>
        </authorList>
    </citation>
    <scope>NUCLEOTIDE SEQUENCE [LARGE SCALE GENOMIC DNA]</scope>
    <source>
        <strain evidence="1 2">HK411</strain>
    </source>
</reference>
<dbReference type="Proteomes" id="UP000003345">
    <property type="component" value="Unassembled WGS sequence"/>
</dbReference>
<proteinExistence type="predicted"/>
<comment type="caution">
    <text evidence="1">The sequence shown here is derived from an EMBL/GenBank/DDBJ whole genome shotgun (WGS) entry which is preliminary data.</text>
</comment>
<dbReference type="OrthoDB" id="9807853at2"/>
<organism evidence="1 2">
    <name type="scientific">Haemophilus paraphrohaemolyticus HK411</name>
    <dbReference type="NCBI Taxonomy" id="1095743"/>
    <lineage>
        <taxon>Bacteria</taxon>
        <taxon>Pseudomonadati</taxon>
        <taxon>Pseudomonadota</taxon>
        <taxon>Gammaproteobacteria</taxon>
        <taxon>Pasteurellales</taxon>
        <taxon>Pasteurellaceae</taxon>
        <taxon>Haemophilus</taxon>
    </lineage>
</organism>
<name>I2NMY2_9PAST</name>
<sequence>MLIKIADIIGGTRRICKFLPKIDRLKRKKGKMKTYFYSYFMAKDPFEEYIRHVDARKKRRVSIAELNWFLQDVDGLKPSKFYVIYY</sequence>